<accession>A0A518CKB5</accession>
<sequence length="122" mass="13883">MSHIVQIKTEVRELASIRAACTRNQLPDPVYGKVQLYSSEATGWQVQLPDWRYPVVCQTDTGQLSYDNYEGRWGHPVHLNSFLQSYAIEQTRRVARRQGYSLTEQRLSDGSVKLLLQTGGAL</sequence>
<protein>
    <recommendedName>
        <fullName evidence="3">DUF1257 domain-containing protein</fullName>
    </recommendedName>
</protein>
<evidence type="ECO:0000313" key="2">
    <source>
        <dbReference type="Proteomes" id="UP000317178"/>
    </source>
</evidence>
<gene>
    <name evidence="1" type="ORF">Pla110_13680</name>
</gene>
<dbReference type="OrthoDB" id="274993at2"/>
<dbReference type="EMBL" id="CP036281">
    <property type="protein sequence ID" value="QDU79657.1"/>
    <property type="molecule type" value="Genomic_DNA"/>
</dbReference>
<keyword evidence="2" id="KW-1185">Reference proteome</keyword>
<dbReference type="AlphaFoldDB" id="A0A518CKB5"/>
<proteinExistence type="predicted"/>
<evidence type="ECO:0000313" key="1">
    <source>
        <dbReference type="EMBL" id="QDU79657.1"/>
    </source>
</evidence>
<name>A0A518CKB5_9PLAN</name>
<dbReference type="KEGG" id="plon:Pla110_13680"/>
<evidence type="ECO:0008006" key="3">
    <source>
        <dbReference type="Google" id="ProtNLM"/>
    </source>
</evidence>
<reference evidence="1 2" key="1">
    <citation type="submission" date="2019-02" db="EMBL/GenBank/DDBJ databases">
        <title>Deep-cultivation of Planctomycetes and their phenomic and genomic characterization uncovers novel biology.</title>
        <authorList>
            <person name="Wiegand S."/>
            <person name="Jogler M."/>
            <person name="Boedeker C."/>
            <person name="Pinto D."/>
            <person name="Vollmers J."/>
            <person name="Rivas-Marin E."/>
            <person name="Kohn T."/>
            <person name="Peeters S.H."/>
            <person name="Heuer A."/>
            <person name="Rast P."/>
            <person name="Oberbeckmann S."/>
            <person name="Bunk B."/>
            <person name="Jeske O."/>
            <person name="Meyerdierks A."/>
            <person name="Storesund J.E."/>
            <person name="Kallscheuer N."/>
            <person name="Luecker S."/>
            <person name="Lage O.M."/>
            <person name="Pohl T."/>
            <person name="Merkel B.J."/>
            <person name="Hornburger P."/>
            <person name="Mueller R.-W."/>
            <person name="Bruemmer F."/>
            <person name="Labrenz M."/>
            <person name="Spormann A.M."/>
            <person name="Op den Camp H."/>
            <person name="Overmann J."/>
            <person name="Amann R."/>
            <person name="Jetten M.S.M."/>
            <person name="Mascher T."/>
            <person name="Medema M.H."/>
            <person name="Devos D.P."/>
            <person name="Kaster A.-K."/>
            <person name="Ovreas L."/>
            <person name="Rohde M."/>
            <person name="Galperin M.Y."/>
            <person name="Jogler C."/>
        </authorList>
    </citation>
    <scope>NUCLEOTIDE SEQUENCE [LARGE SCALE GENOMIC DNA]</scope>
    <source>
        <strain evidence="1 2">Pla110</strain>
    </source>
</reference>
<organism evidence="1 2">
    <name type="scientific">Polystyrenella longa</name>
    <dbReference type="NCBI Taxonomy" id="2528007"/>
    <lineage>
        <taxon>Bacteria</taxon>
        <taxon>Pseudomonadati</taxon>
        <taxon>Planctomycetota</taxon>
        <taxon>Planctomycetia</taxon>
        <taxon>Planctomycetales</taxon>
        <taxon>Planctomycetaceae</taxon>
        <taxon>Polystyrenella</taxon>
    </lineage>
</organism>
<dbReference type="RefSeq" id="WP_144994431.1">
    <property type="nucleotide sequence ID" value="NZ_CP036281.1"/>
</dbReference>
<dbReference type="Proteomes" id="UP000317178">
    <property type="component" value="Chromosome"/>
</dbReference>